<accession>A0A0S3CQV7</accession>
<dbReference type="EMBL" id="KT989320">
    <property type="protein sequence ID" value="ALQ78804.1"/>
    <property type="molecule type" value="Genomic_DNA"/>
</dbReference>
<reference evidence="1" key="1">
    <citation type="journal article" date="2015" name="Genome Biol. Evol.">
        <title>The Utility of Genome Skimming for Phylogenomic Analyses as Demonstrated for Glycerid Relationships (Annelida, Glyceridae).</title>
        <authorList>
            <person name="Richter S."/>
            <person name="Schwarz F."/>
            <person name="Hering L."/>
            <person name="Boggemann M."/>
            <person name="Bleidorn C."/>
        </authorList>
    </citation>
    <scope>NUCLEOTIDE SEQUENCE</scope>
    <source>
        <strain evidence="1">FS11</strain>
        <tissue evidence="1">Body wall</tissue>
    </source>
</reference>
<geneLocation type="mitochondrion" evidence="1"/>
<keyword evidence="1" id="KW-0496">Mitochondrion</keyword>
<proteinExistence type="predicted"/>
<name>A0A0S3CQV7_9ANNE</name>
<gene>
    <name evidence="1" type="primary">atp8</name>
</gene>
<protein>
    <submittedName>
        <fullName evidence="1">ATP synthase F0 subunit 8</fullName>
    </submittedName>
</protein>
<dbReference type="AlphaFoldDB" id="A0A0S3CQV7"/>
<organism evidence="1">
    <name type="scientific">Glycera capitata</name>
    <dbReference type="NCBI Taxonomy" id="529148"/>
    <lineage>
        <taxon>Eukaryota</taxon>
        <taxon>Metazoa</taxon>
        <taxon>Spiralia</taxon>
        <taxon>Lophotrochozoa</taxon>
        <taxon>Annelida</taxon>
        <taxon>Polychaeta</taxon>
        <taxon>Errantia</taxon>
        <taxon>Phyllodocida</taxon>
        <taxon>Glyceridae</taxon>
        <taxon>Glycera</taxon>
    </lineage>
</organism>
<evidence type="ECO:0000313" key="1">
    <source>
        <dbReference type="EMBL" id="ALQ78804.1"/>
    </source>
</evidence>
<sequence>MPHLSPMSWILTPLLFILLLALFISSTWWLQTAHFPTMNISSKTMQPQWNWN</sequence>